<evidence type="ECO:0000313" key="6">
    <source>
        <dbReference type="Proteomes" id="UP000694843"/>
    </source>
</evidence>
<proteinExistence type="inferred from homology"/>
<dbReference type="GeneID" id="108680403"/>
<keyword evidence="4" id="KW-0472">Membrane</keyword>
<evidence type="ECO:0000256" key="1">
    <source>
        <dbReference type="ARBA" id="ARBA00008979"/>
    </source>
</evidence>
<dbReference type="AlphaFoldDB" id="A0A8B7PHA4"/>
<dbReference type="InterPro" id="IPR052808">
    <property type="entry name" value="GPCR_Mth-like"/>
</dbReference>
<organism evidence="6 7">
    <name type="scientific">Hyalella azteca</name>
    <name type="common">Amphipod</name>
    <dbReference type="NCBI Taxonomy" id="294128"/>
    <lineage>
        <taxon>Eukaryota</taxon>
        <taxon>Metazoa</taxon>
        <taxon>Ecdysozoa</taxon>
        <taxon>Arthropoda</taxon>
        <taxon>Crustacea</taxon>
        <taxon>Multicrustacea</taxon>
        <taxon>Malacostraca</taxon>
        <taxon>Eumalacostraca</taxon>
        <taxon>Peracarida</taxon>
        <taxon>Amphipoda</taxon>
        <taxon>Senticaudata</taxon>
        <taxon>Talitrida</taxon>
        <taxon>Talitroidea</taxon>
        <taxon>Hyalellidae</taxon>
        <taxon>Hyalella</taxon>
    </lineage>
</organism>
<name>A0A8B7PHA4_HYAAZ</name>
<reference evidence="7" key="1">
    <citation type="submission" date="2025-08" db="UniProtKB">
        <authorList>
            <consortium name="RefSeq"/>
        </authorList>
    </citation>
    <scope>IDENTIFICATION</scope>
    <source>
        <tissue evidence="7">Whole organism</tissue>
    </source>
</reference>
<accession>A0A8B7PHA4</accession>
<feature type="transmembrane region" description="Helical" evidence="4">
    <location>
        <begin position="701"/>
        <end position="721"/>
    </location>
</feature>
<dbReference type="Gene3D" id="2.170.180.11">
    <property type="entry name" value="Methuselah ectodomain, domain 2"/>
    <property type="match status" value="1"/>
</dbReference>
<evidence type="ECO:0000256" key="3">
    <source>
        <dbReference type="ARBA" id="ARBA00023040"/>
    </source>
</evidence>
<evidence type="ECO:0000256" key="2">
    <source>
        <dbReference type="ARBA" id="ARBA00022729"/>
    </source>
</evidence>
<dbReference type="Proteomes" id="UP000694843">
    <property type="component" value="Unplaced"/>
</dbReference>
<keyword evidence="4" id="KW-1133">Transmembrane helix</keyword>
<feature type="transmembrane region" description="Helical" evidence="4">
    <location>
        <begin position="727"/>
        <end position="749"/>
    </location>
</feature>
<dbReference type="InterPro" id="IPR036272">
    <property type="entry name" value="Methuselah_N_sf"/>
</dbReference>
<evidence type="ECO:0000256" key="5">
    <source>
        <dbReference type="SAM" id="SignalP"/>
    </source>
</evidence>
<protein>
    <submittedName>
        <fullName evidence="7">Uncharacterized protein LOC108680403</fullName>
    </submittedName>
</protein>
<gene>
    <name evidence="7" type="primary">LOC108680403</name>
</gene>
<feature type="transmembrane region" description="Helical" evidence="4">
    <location>
        <begin position="536"/>
        <end position="558"/>
    </location>
</feature>
<dbReference type="KEGG" id="hazt:108680403"/>
<keyword evidence="3" id="KW-0297">G-protein coupled receptor</keyword>
<dbReference type="RefSeq" id="XP_018024701.2">
    <property type="nucleotide sequence ID" value="XM_018169212.2"/>
</dbReference>
<keyword evidence="3" id="KW-0807">Transducer</keyword>
<sequence>MFSTHILIIVMVAGVDLVCGALLDGIPTYVHQNFSYNMCPCHESIGACTETFSIPMLSSPDNKDWFPVNMKNLSLIEEKPSCLPNQLEITIEEGSFALLTNGSISHVHSGLIFDTDSYCLEMAYNEMYSLDGKFKVPMLKAKVCLPPVRLPSCCNSGEIMTDQNGTAACEKSSGYTSFFHPRIEFAGSFHTFALTTEHRGFPKCEDRLTISPVQNERTRRSLELVGSGIQLIWQTNEHGKTIVVESERFCVGQVTTYNAITPAVAFCPEDFSVQKMCSNNTCFSKCCREGYVFDLFTSSCEMEDFYQVWTPPASWQNFTALYGMPSCPSYFPISALDTNENYALLANGSLWIESHSQTTPYSKYCIDYFRNQTHLIEIAIVCFDETVNPSSNTTAIPELLYVILLFFSSLQLLIVTGIFVYRVFKVKRERREGYTCENASRNINDMQNISNAENDGELSHQNIQERQDMNSGRRESLNAQSIALNIQGNNSDVQNSLMTPTADTHNTENRENHTVENTGKVAIILSLRKCTIFGHFHALVCQMMFFSACQLIIVALQQALASHISFWSCSALATLGDVMELTVMAAVCCMCAQFCCDIERRTPGEETNRAVPRWVPILLHVAPLILATIVVVPVRVVMVPLPSECTTAAAFTDPWAGFPISVTTFVLLAAAFALLFKDFVIYVYRSQGQLQSIPPELRYRWWLCAKMVFIHAMYCISYASVFASDSVAFWVFGDIILFLKSVLVSCSVLRHHTKHHSRPAPHHL</sequence>
<feature type="transmembrane region" description="Helical" evidence="4">
    <location>
        <begin position="617"/>
        <end position="638"/>
    </location>
</feature>
<feature type="transmembrane region" description="Helical" evidence="4">
    <location>
        <begin position="658"/>
        <end position="680"/>
    </location>
</feature>
<feature type="chain" id="PRO_5036696357" evidence="5">
    <location>
        <begin position="21"/>
        <end position="764"/>
    </location>
</feature>
<feature type="transmembrane region" description="Helical" evidence="4">
    <location>
        <begin position="578"/>
        <end position="596"/>
    </location>
</feature>
<dbReference type="PANTHER" id="PTHR46953">
    <property type="entry name" value="G-PROTEIN COUPLED RECEPTOR MTH-LIKE 1-RELATED"/>
    <property type="match status" value="1"/>
</dbReference>
<evidence type="ECO:0000313" key="7">
    <source>
        <dbReference type="RefSeq" id="XP_018024701.2"/>
    </source>
</evidence>
<feature type="signal peptide" evidence="5">
    <location>
        <begin position="1"/>
        <end position="20"/>
    </location>
</feature>
<keyword evidence="6" id="KW-1185">Reference proteome</keyword>
<dbReference type="InterPro" id="IPR023311">
    <property type="entry name" value="Methusela_ecto_dom_2"/>
</dbReference>
<dbReference type="SUPFAM" id="SSF63877">
    <property type="entry name" value="Methuselah ectodomain"/>
    <property type="match status" value="1"/>
</dbReference>
<dbReference type="PANTHER" id="PTHR46953:SF1">
    <property type="entry name" value="G-PROTEIN COUPLED RECEPTOR MTH-LIKE 1-RELATED"/>
    <property type="match status" value="1"/>
</dbReference>
<keyword evidence="2 5" id="KW-0732">Signal</keyword>
<dbReference type="GO" id="GO:0004930">
    <property type="term" value="F:G protein-coupled receptor activity"/>
    <property type="evidence" value="ECO:0007669"/>
    <property type="project" value="UniProtKB-KW"/>
</dbReference>
<feature type="transmembrane region" description="Helical" evidence="4">
    <location>
        <begin position="399"/>
        <end position="421"/>
    </location>
</feature>
<keyword evidence="4" id="KW-0812">Transmembrane</keyword>
<comment type="similarity">
    <text evidence="1">Belongs to the G-protein coupled receptor 2 family. Mth subfamily.</text>
</comment>
<evidence type="ECO:0000256" key="4">
    <source>
        <dbReference type="SAM" id="Phobius"/>
    </source>
</evidence>
<keyword evidence="3" id="KW-0675">Receptor</keyword>